<name>A0A1F6CV70_HANXR</name>
<dbReference type="PANTHER" id="PTHR42702:SF1">
    <property type="entry name" value="REGULATORY PROTEIN FOR BETA-LACTAMASE"/>
    <property type="match status" value="1"/>
</dbReference>
<evidence type="ECO:0000313" key="2">
    <source>
        <dbReference type="EMBL" id="OGG53068.1"/>
    </source>
</evidence>
<feature type="domain" description="NTP pyrophosphohydrolase MazG-like" evidence="1">
    <location>
        <begin position="25"/>
        <end position="78"/>
    </location>
</feature>
<reference evidence="2 3" key="1">
    <citation type="journal article" date="2016" name="Nat. Commun.">
        <title>Thousands of microbial genomes shed light on interconnected biogeochemical processes in an aquifer system.</title>
        <authorList>
            <person name="Anantharaman K."/>
            <person name="Brown C.T."/>
            <person name="Hug L.A."/>
            <person name="Sharon I."/>
            <person name="Castelle C.J."/>
            <person name="Probst A.J."/>
            <person name="Thomas B.C."/>
            <person name="Singh A."/>
            <person name="Wilkins M.J."/>
            <person name="Karaoz U."/>
            <person name="Brodie E.L."/>
            <person name="Williams K.H."/>
            <person name="Hubbard S.S."/>
            <person name="Banfield J.F."/>
        </authorList>
    </citation>
    <scope>NUCLEOTIDE SEQUENCE [LARGE SCALE GENOMIC DNA]</scope>
    <source>
        <strain evidence="3">RIFCSPLOWO2_12_FULL_64_10</strain>
    </source>
</reference>
<dbReference type="InterPro" id="IPR011411">
    <property type="entry name" value="MazG-related_YvdC"/>
</dbReference>
<dbReference type="CDD" id="cd11535">
    <property type="entry name" value="NTP-PPase_SsMazG"/>
    <property type="match status" value="1"/>
</dbReference>
<comment type="caution">
    <text evidence="2">The sequence shown here is derived from an EMBL/GenBank/DDBJ whole genome shotgun (WGS) entry which is preliminary data.</text>
</comment>
<dbReference type="Pfam" id="PF03819">
    <property type="entry name" value="MazG"/>
    <property type="match status" value="1"/>
</dbReference>
<protein>
    <submittedName>
        <fullName evidence="2">Pyrophosphohydrolase</fullName>
    </submittedName>
</protein>
<dbReference type="EMBL" id="MFKF01000128">
    <property type="protein sequence ID" value="OGG53068.1"/>
    <property type="molecule type" value="Genomic_DNA"/>
</dbReference>
<dbReference type="Gene3D" id="1.10.287.1080">
    <property type="entry name" value="MazG-like"/>
    <property type="match status" value="1"/>
</dbReference>
<dbReference type="SUPFAM" id="SSF101386">
    <property type="entry name" value="all-alpha NTP pyrophosphatases"/>
    <property type="match status" value="1"/>
</dbReference>
<dbReference type="Proteomes" id="UP000178606">
    <property type="component" value="Unassembled WGS sequence"/>
</dbReference>
<dbReference type="InterPro" id="IPR004518">
    <property type="entry name" value="MazG-like_dom"/>
</dbReference>
<proteinExistence type="predicted"/>
<accession>A0A1F6CV70</accession>
<dbReference type="PIRSF" id="PIRSF036521">
    <property type="entry name" value="UCP036521_pph"/>
    <property type="match status" value="1"/>
</dbReference>
<gene>
    <name evidence="2" type="ORF">A3F84_20805</name>
</gene>
<evidence type="ECO:0000259" key="1">
    <source>
        <dbReference type="Pfam" id="PF03819"/>
    </source>
</evidence>
<sequence>MELKNLQETIRAAYHDRDAARGRDKTFLWFVEEVGELAEAIREENPAAQREEFGDVLAWLATLANLCDIDLTDAMRRYSAGCPRCADSPCACPIR</sequence>
<dbReference type="GO" id="GO:0016787">
    <property type="term" value="F:hydrolase activity"/>
    <property type="evidence" value="ECO:0007669"/>
    <property type="project" value="UniProtKB-KW"/>
</dbReference>
<dbReference type="AlphaFoldDB" id="A0A1F6CV70"/>
<evidence type="ECO:0000313" key="3">
    <source>
        <dbReference type="Proteomes" id="UP000178606"/>
    </source>
</evidence>
<dbReference type="PANTHER" id="PTHR42702">
    <property type="entry name" value="NUCLEOTIDE PYROPHOSPHOHYDROLASE"/>
    <property type="match status" value="1"/>
</dbReference>
<keyword evidence="2" id="KW-0378">Hydrolase</keyword>
<organism evidence="2 3">
    <name type="scientific">Handelsmanbacteria sp. (strain RIFCSPLOWO2_12_FULL_64_10)</name>
    <dbReference type="NCBI Taxonomy" id="1817868"/>
    <lineage>
        <taxon>Bacteria</taxon>
        <taxon>Candidatus Handelsmaniibacteriota</taxon>
    </lineage>
</organism>